<dbReference type="Proteomes" id="UP000076858">
    <property type="component" value="Unassembled WGS sequence"/>
</dbReference>
<dbReference type="AlphaFoldDB" id="A0A164SPK4"/>
<accession>A0A164SPK4</accession>
<evidence type="ECO:0000313" key="2">
    <source>
        <dbReference type="Proteomes" id="UP000076858"/>
    </source>
</evidence>
<organism evidence="1 2">
    <name type="scientific">Daphnia magna</name>
    <dbReference type="NCBI Taxonomy" id="35525"/>
    <lineage>
        <taxon>Eukaryota</taxon>
        <taxon>Metazoa</taxon>
        <taxon>Ecdysozoa</taxon>
        <taxon>Arthropoda</taxon>
        <taxon>Crustacea</taxon>
        <taxon>Branchiopoda</taxon>
        <taxon>Diplostraca</taxon>
        <taxon>Cladocera</taxon>
        <taxon>Anomopoda</taxon>
        <taxon>Daphniidae</taxon>
        <taxon>Daphnia</taxon>
    </lineage>
</organism>
<comment type="caution">
    <text evidence="1">The sequence shown here is derived from an EMBL/GenBank/DDBJ whole genome shotgun (WGS) entry which is preliminary data.</text>
</comment>
<name>A0A164SPK4_9CRUS</name>
<protein>
    <submittedName>
        <fullName evidence="1">Uncharacterized protein</fullName>
    </submittedName>
</protein>
<dbReference type="EMBL" id="LRGB01001969">
    <property type="protein sequence ID" value="KZS09825.1"/>
    <property type="molecule type" value="Genomic_DNA"/>
</dbReference>
<evidence type="ECO:0000313" key="1">
    <source>
        <dbReference type="EMBL" id="KZS09825.1"/>
    </source>
</evidence>
<gene>
    <name evidence="1" type="ORF">APZ42_025874</name>
</gene>
<reference evidence="1 2" key="1">
    <citation type="submission" date="2016-03" db="EMBL/GenBank/DDBJ databases">
        <title>EvidentialGene: Evidence-directed Construction of Genes on Genomes.</title>
        <authorList>
            <person name="Gilbert D.G."/>
            <person name="Choi J.-H."/>
            <person name="Mockaitis K."/>
            <person name="Colbourne J."/>
            <person name="Pfrender M."/>
        </authorList>
    </citation>
    <scope>NUCLEOTIDE SEQUENCE [LARGE SCALE GENOMIC DNA]</scope>
    <source>
        <strain evidence="1 2">Xinb3</strain>
        <tissue evidence="1">Complete organism</tissue>
    </source>
</reference>
<proteinExistence type="predicted"/>
<sequence length="106" mass="12215">MVMSAVPFSGIPQSPSTCSINKTFSRHRGELPKGYSHNKHYMEGFCPHTSKPEQYFAYAGVSILGLAAEHERFIYPFKQHKYSNSQFPMTKFTFKVKREFAPFADR</sequence>
<keyword evidence="2" id="KW-1185">Reference proteome</keyword>